<sequence length="217" mass="23737">MYDSGLSELWTDRRDVELEANDRVKLGRIVVALPGEAERVTPFLLAVRLQDHSGAVISDQWYEFNAQPKTKELIAFEQAHLHDGNEYPGAVAEQAFALYAGLPDAPLRHLPRTSLALSVERSAGGGRIRVRNTGLLPAIRVTFGGFPPNWDCYLSDNEIGLRPGEERHICFEAPEGTALEGLTASAWNAPVVASEDRLGEQTPYFSNGLSLGGLSHD</sequence>
<dbReference type="Proteomes" id="UP001153404">
    <property type="component" value="Unassembled WGS sequence"/>
</dbReference>
<dbReference type="SUPFAM" id="SSF49303">
    <property type="entry name" value="beta-Galactosidase/glucuronidase domain"/>
    <property type="match status" value="1"/>
</dbReference>
<dbReference type="RefSeq" id="WP_277536640.1">
    <property type="nucleotide sequence ID" value="NZ_JAPDIA010000008.1"/>
</dbReference>
<name>A0A9X4QVZ7_9BACL</name>
<evidence type="ECO:0000313" key="2">
    <source>
        <dbReference type="Proteomes" id="UP001153404"/>
    </source>
</evidence>
<accession>A0A9X4QVZ7</accession>
<dbReference type="InterPro" id="IPR036156">
    <property type="entry name" value="Beta-gal/glucu_dom_sf"/>
</dbReference>
<comment type="caution">
    <text evidence="1">The sequence shown here is derived from an EMBL/GenBank/DDBJ whole genome shotgun (WGS) entry which is preliminary data.</text>
</comment>
<dbReference type="AlphaFoldDB" id="A0A9X4QVZ7"/>
<keyword evidence="2" id="KW-1185">Reference proteome</keyword>
<evidence type="ECO:0000313" key="1">
    <source>
        <dbReference type="EMBL" id="MDG0812968.1"/>
    </source>
</evidence>
<organism evidence="1 2">
    <name type="scientific">Cohnella rhizosphaerae</name>
    <dbReference type="NCBI Taxonomy" id="1457232"/>
    <lineage>
        <taxon>Bacteria</taxon>
        <taxon>Bacillati</taxon>
        <taxon>Bacillota</taxon>
        <taxon>Bacilli</taxon>
        <taxon>Bacillales</taxon>
        <taxon>Paenibacillaceae</taxon>
        <taxon>Cohnella</taxon>
    </lineage>
</organism>
<reference evidence="1" key="1">
    <citation type="submission" date="2022-10" db="EMBL/GenBank/DDBJ databases">
        <title>Comparative genomic analysis of Cohnella hashimotonis sp. nov., isolated from the International Space Station.</title>
        <authorList>
            <person name="Simpson A."/>
            <person name="Venkateswaran K."/>
        </authorList>
    </citation>
    <scope>NUCLEOTIDE SEQUENCE</scope>
    <source>
        <strain evidence="1">DSM 28161</strain>
    </source>
</reference>
<dbReference type="EMBL" id="JAPDIA010000008">
    <property type="protein sequence ID" value="MDG0812968.1"/>
    <property type="molecule type" value="Genomic_DNA"/>
</dbReference>
<protein>
    <submittedName>
        <fullName evidence="1">Uncharacterized protein</fullName>
    </submittedName>
</protein>
<proteinExistence type="predicted"/>
<gene>
    <name evidence="1" type="ORF">OMP40_29335</name>
</gene>